<comment type="caution">
    <text evidence="6">The sequence shown here is derived from an EMBL/GenBank/DDBJ whole genome shotgun (WGS) entry which is preliminary data.</text>
</comment>
<organism evidence="6 7">
    <name type="scientific">Novosphingobium fuchskuhlense</name>
    <dbReference type="NCBI Taxonomy" id="1117702"/>
    <lineage>
        <taxon>Bacteria</taxon>
        <taxon>Pseudomonadati</taxon>
        <taxon>Pseudomonadota</taxon>
        <taxon>Alphaproteobacteria</taxon>
        <taxon>Sphingomonadales</taxon>
        <taxon>Sphingomonadaceae</taxon>
        <taxon>Novosphingobium</taxon>
    </lineage>
</organism>
<keyword evidence="7" id="KW-1185">Reference proteome</keyword>
<sequence length="601" mass="65162">MRNDACLRGPLFVKTCRIALMAVAAVLAGGSALPAAANSAAAEYFRSRADRTAVPALLSQEDRAYYKQIFGAIEREDWATVQTLFAQRTDGPLHAVARAQYFLAANSPRAELAPLSQLITSAPDLPWAEQLGRLAAKRGATELPALPSAQPMMTLPGLPKRIKPRPVTDGTMPESVALAIQDRIKNDDPMGARVLLDGIEANLSVEARAEWHQRVGWAFYIENDDANARTVSLGALQGSSGPWVAEALWTAGLASWRLGDCQNAAASFEQAASAAQNDELNTAAHYWAGRAWMRCRAPEKVANALRNSARLRDTLYGMIASEALGLKETSLASAPDFSSDDWQQLRQVSNVRLAVQLAEVGEDGLADELLRHQARIGDPSLYAPLSRLARDLGLPATQLWMAYNAPSGARPDAAARFPAPRWVPATGWKVDPALLFAHSLQESNFRTAVVSPAGARGLMQVLPGTARGLLRDVPAMAGREKQLDLPDVNMAFGQGYLVRLRDSGATGGLLPKVIAAYNAGPMPIARWNTEIRDNGDPLLWMESIPYWETRGYVSIVMRNYWMYERQAGGPSESRIGLAQGMWPKFPGLTGAESVRMASRGD</sequence>
<comment type="similarity">
    <text evidence="2">Belongs to the virb1 family.</text>
</comment>
<dbReference type="Pfam" id="PF01464">
    <property type="entry name" value="SLT"/>
    <property type="match status" value="1"/>
</dbReference>
<dbReference type="InterPro" id="IPR008939">
    <property type="entry name" value="Lytic_TGlycosylase_superhlx_U"/>
</dbReference>
<evidence type="ECO:0000256" key="3">
    <source>
        <dbReference type="ARBA" id="ARBA00022729"/>
    </source>
</evidence>
<dbReference type="InterPro" id="IPR023346">
    <property type="entry name" value="Lysozyme-like_dom_sf"/>
</dbReference>
<evidence type="ECO:0000259" key="5">
    <source>
        <dbReference type="Pfam" id="PF01464"/>
    </source>
</evidence>
<evidence type="ECO:0000256" key="2">
    <source>
        <dbReference type="ARBA" id="ARBA00009387"/>
    </source>
</evidence>
<dbReference type="GO" id="GO:0042597">
    <property type="term" value="C:periplasmic space"/>
    <property type="evidence" value="ECO:0007669"/>
    <property type="project" value="InterPro"/>
</dbReference>
<name>A0A124JUK9_9SPHN</name>
<dbReference type="SUPFAM" id="SSF53955">
    <property type="entry name" value="Lysozyme-like"/>
    <property type="match status" value="1"/>
</dbReference>
<dbReference type="AlphaFoldDB" id="A0A124JUK9"/>
<reference evidence="6 7" key="1">
    <citation type="submission" date="2015-10" db="EMBL/GenBank/DDBJ databases">
        <title>Draft genome sequence of Novosphingobium fuchskuhlense DSM 25065 isolated from a surface water sample of the southwest basin of Lake Grosse Fuchskuhle.</title>
        <authorList>
            <person name="Ruckert C."/>
            <person name="Winkler A."/>
            <person name="Glaeser J."/>
            <person name="Grossart H.-P."/>
            <person name="Kalinowski J."/>
            <person name="Glaeser S."/>
        </authorList>
    </citation>
    <scope>NUCLEOTIDE SEQUENCE [LARGE SCALE GENOMIC DNA]</scope>
    <source>
        <strain evidence="6 7">FNE08-7</strain>
    </source>
</reference>
<feature type="signal peptide" evidence="4">
    <location>
        <begin position="1"/>
        <end position="37"/>
    </location>
</feature>
<proteinExistence type="inferred from homology"/>
<protein>
    <submittedName>
        <fullName evidence="6">Lytic murein transglycosylase</fullName>
    </submittedName>
</protein>
<dbReference type="PANTHER" id="PTHR37423:SF5">
    <property type="entry name" value="SOLUBLE LYTIC MUREIN TRANSGLYCOSYLASE"/>
    <property type="match status" value="1"/>
</dbReference>
<dbReference type="PANTHER" id="PTHR37423">
    <property type="entry name" value="SOLUBLE LYTIC MUREIN TRANSGLYCOSYLASE-RELATED"/>
    <property type="match status" value="1"/>
</dbReference>
<evidence type="ECO:0000256" key="4">
    <source>
        <dbReference type="SAM" id="SignalP"/>
    </source>
</evidence>
<dbReference type="Proteomes" id="UP000058012">
    <property type="component" value="Unassembled WGS sequence"/>
</dbReference>
<dbReference type="Gene3D" id="1.10.530.10">
    <property type="match status" value="1"/>
</dbReference>
<evidence type="ECO:0000313" key="6">
    <source>
        <dbReference type="EMBL" id="KUR71332.1"/>
    </source>
</evidence>
<dbReference type="InterPro" id="IPR008258">
    <property type="entry name" value="Transglycosylase_SLT_dom_1"/>
</dbReference>
<dbReference type="STRING" id="1117702.AQZ52_11810"/>
<dbReference type="EMBL" id="LLZS01000007">
    <property type="protein sequence ID" value="KUR71332.1"/>
    <property type="molecule type" value="Genomic_DNA"/>
</dbReference>
<accession>A0A124JUK9</accession>
<dbReference type="CDD" id="cd13401">
    <property type="entry name" value="Slt70-like"/>
    <property type="match status" value="1"/>
</dbReference>
<dbReference type="Gene3D" id="1.25.20.10">
    <property type="entry name" value="Bacterial muramidases"/>
    <property type="match status" value="2"/>
</dbReference>
<evidence type="ECO:0000256" key="1">
    <source>
        <dbReference type="ARBA" id="ARBA00007734"/>
    </source>
</evidence>
<feature type="chain" id="PRO_5007174841" evidence="4">
    <location>
        <begin position="38"/>
        <end position="601"/>
    </location>
</feature>
<evidence type="ECO:0000313" key="7">
    <source>
        <dbReference type="Proteomes" id="UP000058012"/>
    </source>
</evidence>
<dbReference type="SUPFAM" id="SSF48435">
    <property type="entry name" value="Bacterial muramidases"/>
    <property type="match status" value="1"/>
</dbReference>
<dbReference type="GO" id="GO:0004553">
    <property type="term" value="F:hydrolase activity, hydrolyzing O-glycosyl compounds"/>
    <property type="evidence" value="ECO:0007669"/>
    <property type="project" value="InterPro"/>
</dbReference>
<gene>
    <name evidence="6" type="ORF">AQZ52_11810</name>
</gene>
<feature type="domain" description="Transglycosylase SLT" evidence="5">
    <location>
        <begin position="427"/>
        <end position="530"/>
    </location>
</feature>
<comment type="similarity">
    <text evidence="1">Belongs to the transglycosylase Slt family.</text>
</comment>
<keyword evidence="3 4" id="KW-0732">Signal</keyword>